<dbReference type="EMBL" id="JAXOVC010000004">
    <property type="protein sequence ID" value="KAK4502256.1"/>
    <property type="molecule type" value="Genomic_DNA"/>
</dbReference>
<name>A0ABR0ELW1_ZASCE</name>
<evidence type="ECO:0000313" key="1">
    <source>
        <dbReference type="EMBL" id="KAK4502256.1"/>
    </source>
</evidence>
<keyword evidence="2" id="KW-1185">Reference proteome</keyword>
<sequence length="240" mass="27634">MADPPPKDPDKAKPPTSFLSLPAELRNYIYDLSGCLKILQCKVCHSTIRGDDEEISHRSCCFYSYDGYEIDCEYREKAYLWVNRHPFRGAEDCGRHIGWEKTHGMEEHLKEHVVGISQPALSKVSKQLRPEMLSLFYGEHIWMFAASAQSLIFHVSEKWLRNIGKTNAAFVKDITLVWPHASAILFDQWIKDLIGRDLKSVQCEAKVTFRSFGWDYRGHCYCETCVLPKETAKLQEPSVS</sequence>
<accession>A0ABR0ELW1</accession>
<gene>
    <name evidence="1" type="ORF">PRZ48_005681</name>
</gene>
<proteinExistence type="predicted"/>
<reference evidence="1 2" key="1">
    <citation type="journal article" date="2023" name="G3 (Bethesda)">
        <title>A chromosome-level genome assembly of Zasmidium syzygii isolated from banana leaves.</title>
        <authorList>
            <person name="van Westerhoven A.C."/>
            <person name="Mehrabi R."/>
            <person name="Talebi R."/>
            <person name="Steentjes M.B.F."/>
            <person name="Corcolon B."/>
            <person name="Chong P.A."/>
            <person name="Kema G.H.J."/>
            <person name="Seidl M.F."/>
        </authorList>
    </citation>
    <scope>NUCLEOTIDE SEQUENCE [LARGE SCALE GENOMIC DNA]</scope>
    <source>
        <strain evidence="1 2">P124</strain>
    </source>
</reference>
<comment type="caution">
    <text evidence="1">The sequence shown here is derived from an EMBL/GenBank/DDBJ whole genome shotgun (WGS) entry which is preliminary data.</text>
</comment>
<protein>
    <submittedName>
        <fullName evidence="1">Uncharacterized protein</fullName>
    </submittedName>
</protein>
<organism evidence="1 2">
    <name type="scientific">Zasmidium cellare</name>
    <name type="common">Wine cellar mold</name>
    <name type="synonym">Racodium cellare</name>
    <dbReference type="NCBI Taxonomy" id="395010"/>
    <lineage>
        <taxon>Eukaryota</taxon>
        <taxon>Fungi</taxon>
        <taxon>Dikarya</taxon>
        <taxon>Ascomycota</taxon>
        <taxon>Pezizomycotina</taxon>
        <taxon>Dothideomycetes</taxon>
        <taxon>Dothideomycetidae</taxon>
        <taxon>Mycosphaerellales</taxon>
        <taxon>Mycosphaerellaceae</taxon>
        <taxon>Zasmidium</taxon>
    </lineage>
</organism>
<evidence type="ECO:0000313" key="2">
    <source>
        <dbReference type="Proteomes" id="UP001305779"/>
    </source>
</evidence>
<dbReference type="Proteomes" id="UP001305779">
    <property type="component" value="Unassembled WGS sequence"/>
</dbReference>